<feature type="compositionally biased region" description="Basic and acidic residues" evidence="5">
    <location>
        <begin position="189"/>
        <end position="210"/>
    </location>
</feature>
<dbReference type="GO" id="GO:0009403">
    <property type="term" value="P:toxin biosynthetic process"/>
    <property type="evidence" value="ECO:0007669"/>
    <property type="project" value="InterPro"/>
</dbReference>
<feature type="transmembrane region" description="Helical" evidence="6">
    <location>
        <begin position="29"/>
        <end position="48"/>
    </location>
</feature>
<dbReference type="RefSeq" id="WP_304274522.1">
    <property type="nucleotide sequence ID" value="NZ_QFQZ01000008.1"/>
</dbReference>
<evidence type="ECO:0000256" key="5">
    <source>
        <dbReference type="SAM" id="MobiDB-lite"/>
    </source>
</evidence>
<dbReference type="Proteomes" id="UP000249393">
    <property type="component" value="Unassembled WGS sequence"/>
</dbReference>
<dbReference type="Pfam" id="PF02674">
    <property type="entry name" value="Colicin_V"/>
    <property type="match status" value="1"/>
</dbReference>
<dbReference type="InterPro" id="IPR052719">
    <property type="entry name" value="CvpA-like"/>
</dbReference>
<comment type="caution">
    <text evidence="7">The sequence shown here is derived from an EMBL/GenBank/DDBJ whole genome shotgun (WGS) entry which is preliminary data.</text>
</comment>
<dbReference type="PANTHER" id="PTHR36926:SF1">
    <property type="entry name" value="COLICIN V PRODUCTION PROTEIN"/>
    <property type="match status" value="1"/>
</dbReference>
<feature type="transmembrane region" description="Helical" evidence="6">
    <location>
        <begin position="60"/>
        <end position="81"/>
    </location>
</feature>
<keyword evidence="2 6" id="KW-0812">Transmembrane</keyword>
<proteinExistence type="predicted"/>
<sequence length="210" mass="22429">MTPFDIIAGLLLLISGVTGWLRGASRELTSALSFLFAAAIALFGLRITGPLFRKLMDPDWAATGAAVLVVFVIFFLIFRLIGARVTAKLQKSSAGGTADNAIGATFGLVRACVVLGVFNLLLHLATPPDRMPHWVEDSLFYPLSEVSGKALKVFAPKGKALAGKLAPAIKDAVHEGTEDDGDNTSGEKSSGKGYDRNQRRDLDDLVEKSR</sequence>
<comment type="subcellular location">
    <subcellularLocation>
        <location evidence="1">Membrane</location>
        <topology evidence="1">Multi-pass membrane protein</topology>
    </subcellularLocation>
</comment>
<protein>
    <submittedName>
        <fullName evidence="7">Colicin V production protein</fullName>
    </submittedName>
</protein>
<reference evidence="7 8" key="1">
    <citation type="submission" date="2017-08" db="EMBL/GenBank/DDBJ databases">
        <title>Infants hospitalized years apart are colonized by the same room-sourced microbial strains.</title>
        <authorList>
            <person name="Brooks B."/>
            <person name="Olm M.R."/>
            <person name="Firek B.A."/>
            <person name="Baker R."/>
            <person name="Thomas B.C."/>
            <person name="Morowitz M.J."/>
            <person name="Banfield J.F."/>
        </authorList>
    </citation>
    <scope>NUCLEOTIDE SEQUENCE [LARGE SCALE GENOMIC DNA]</scope>
    <source>
        <strain evidence="7">S2_003_000_R2_4</strain>
    </source>
</reference>
<dbReference type="PANTHER" id="PTHR36926">
    <property type="entry name" value="COLICIN V PRODUCTION PROTEIN"/>
    <property type="match status" value="1"/>
</dbReference>
<dbReference type="AlphaFoldDB" id="A0A2W5VHM1"/>
<evidence type="ECO:0000256" key="3">
    <source>
        <dbReference type="ARBA" id="ARBA00022989"/>
    </source>
</evidence>
<dbReference type="GO" id="GO:0016020">
    <property type="term" value="C:membrane"/>
    <property type="evidence" value="ECO:0007669"/>
    <property type="project" value="UniProtKB-SubCell"/>
</dbReference>
<evidence type="ECO:0000256" key="2">
    <source>
        <dbReference type="ARBA" id="ARBA00022692"/>
    </source>
</evidence>
<keyword evidence="3 6" id="KW-1133">Transmembrane helix</keyword>
<keyword evidence="4 6" id="KW-0472">Membrane</keyword>
<dbReference type="EMBL" id="QFQZ01000008">
    <property type="protein sequence ID" value="PZR36196.1"/>
    <property type="molecule type" value="Genomic_DNA"/>
</dbReference>
<accession>A0A2W5VHM1</accession>
<organism evidence="7 8">
    <name type="scientific">Caulobacter segnis</name>
    <dbReference type="NCBI Taxonomy" id="88688"/>
    <lineage>
        <taxon>Bacteria</taxon>
        <taxon>Pseudomonadati</taxon>
        <taxon>Pseudomonadota</taxon>
        <taxon>Alphaproteobacteria</taxon>
        <taxon>Caulobacterales</taxon>
        <taxon>Caulobacteraceae</taxon>
        <taxon>Caulobacter</taxon>
    </lineage>
</organism>
<evidence type="ECO:0000256" key="6">
    <source>
        <dbReference type="SAM" id="Phobius"/>
    </source>
</evidence>
<evidence type="ECO:0000313" key="7">
    <source>
        <dbReference type="EMBL" id="PZR36196.1"/>
    </source>
</evidence>
<gene>
    <name evidence="7" type="ORF">DI526_04375</name>
</gene>
<name>A0A2W5VHM1_9CAUL</name>
<dbReference type="InterPro" id="IPR003825">
    <property type="entry name" value="Colicin-V_CvpA"/>
</dbReference>
<feature type="transmembrane region" description="Helical" evidence="6">
    <location>
        <begin position="101"/>
        <end position="122"/>
    </location>
</feature>
<evidence type="ECO:0000256" key="1">
    <source>
        <dbReference type="ARBA" id="ARBA00004141"/>
    </source>
</evidence>
<evidence type="ECO:0000256" key="4">
    <source>
        <dbReference type="ARBA" id="ARBA00023136"/>
    </source>
</evidence>
<feature type="region of interest" description="Disordered" evidence="5">
    <location>
        <begin position="172"/>
        <end position="210"/>
    </location>
</feature>
<evidence type="ECO:0000313" key="8">
    <source>
        <dbReference type="Proteomes" id="UP000249393"/>
    </source>
</evidence>